<dbReference type="RefSeq" id="WP_195221201.1">
    <property type="nucleotide sequence ID" value="NZ_JADMWL010000012.1"/>
</dbReference>
<comment type="caution">
    <text evidence="1">The sequence shown here is derived from an EMBL/GenBank/DDBJ whole genome shotgun (WGS) entry which is preliminary data.</text>
</comment>
<organism evidence="1 2">
    <name type="scientific">Ruminococcus bicirculans</name>
    <name type="common">ex Wegman et al. 2014</name>
    <dbReference type="NCBI Taxonomy" id="1160721"/>
    <lineage>
        <taxon>Bacteria</taxon>
        <taxon>Bacillati</taxon>
        <taxon>Bacillota</taxon>
        <taxon>Clostridia</taxon>
        <taxon>Eubacteriales</taxon>
        <taxon>Oscillospiraceae</taxon>
        <taxon>Ruminococcus</taxon>
    </lineage>
</organism>
<dbReference type="AlphaFoldDB" id="A0AAW6EHN1"/>
<accession>A0AAW6EHN1</accession>
<dbReference type="Proteomes" id="UP001213042">
    <property type="component" value="Unassembled WGS sequence"/>
</dbReference>
<evidence type="ECO:0000313" key="1">
    <source>
        <dbReference type="EMBL" id="MDB8751370.1"/>
    </source>
</evidence>
<evidence type="ECO:0000313" key="2">
    <source>
        <dbReference type="Proteomes" id="UP001213042"/>
    </source>
</evidence>
<sequence length="229" mass="25788">MKIYEGTDGLRGLVKKLIEVYDFKKVVFEGDNASIDTQDVTFQLWVTDELFLRGQFADTNRSFGWCDLRTEALTCPCVSTAPYIGDPRRWIIYKQSDLVAIGIDSNTASRPGINIIIGEITNYETGETEIGMTTSCADNNTRLYTVFTDGATIKSTPYRYFCQQKSVTSLAPVVSTDLNKGFTNVYHILSHIQGISDSYNNSDYAVPTQTILLNNKKYLLSRFAFEIKE</sequence>
<dbReference type="EMBL" id="JAQMLU010000031">
    <property type="protein sequence ID" value="MDB8751370.1"/>
    <property type="molecule type" value="Genomic_DNA"/>
</dbReference>
<protein>
    <submittedName>
        <fullName evidence="1">Uncharacterized protein</fullName>
    </submittedName>
</protein>
<gene>
    <name evidence="1" type="ORF">PNW00_13065</name>
</gene>
<reference evidence="1" key="1">
    <citation type="submission" date="2023-01" db="EMBL/GenBank/DDBJ databases">
        <title>Human gut microbiome strain richness.</title>
        <authorList>
            <person name="Chen-Liaw A."/>
        </authorList>
    </citation>
    <scope>NUCLEOTIDE SEQUENCE</scope>
    <source>
        <strain evidence="1">D43st1_D9_D43t1_170807</strain>
    </source>
</reference>
<proteinExistence type="predicted"/>
<name>A0AAW6EHN1_9FIRM</name>